<feature type="region of interest" description="Disordered" evidence="3">
    <location>
        <begin position="182"/>
        <end position="208"/>
    </location>
</feature>
<dbReference type="OrthoDB" id="8186546at2759"/>
<dbReference type="Pfam" id="PF05536">
    <property type="entry name" value="Neurochondrin"/>
    <property type="match status" value="2"/>
</dbReference>
<dbReference type="PANTHER" id="PTHR13109:SF7">
    <property type="entry name" value="NEUROCHONDRIN"/>
    <property type="match status" value="1"/>
</dbReference>
<organism evidence="4 5">
    <name type="scientific">Danionella cerebrum</name>
    <dbReference type="NCBI Taxonomy" id="2873325"/>
    <lineage>
        <taxon>Eukaryota</taxon>
        <taxon>Metazoa</taxon>
        <taxon>Chordata</taxon>
        <taxon>Craniata</taxon>
        <taxon>Vertebrata</taxon>
        <taxon>Euteleostomi</taxon>
        <taxon>Actinopterygii</taxon>
        <taxon>Neopterygii</taxon>
        <taxon>Teleostei</taxon>
        <taxon>Ostariophysi</taxon>
        <taxon>Cypriniformes</taxon>
        <taxon>Danionidae</taxon>
        <taxon>Danioninae</taxon>
        <taxon>Danionella</taxon>
    </lineage>
</organism>
<evidence type="ECO:0000313" key="4">
    <source>
        <dbReference type="EMBL" id="TRY93738.1"/>
    </source>
</evidence>
<proteinExistence type="inferred from homology"/>
<keyword evidence="5" id="KW-1185">Reference proteome</keyword>
<dbReference type="AlphaFoldDB" id="A0A553QVG0"/>
<dbReference type="Proteomes" id="UP000316079">
    <property type="component" value="Unassembled WGS sequence"/>
</dbReference>
<dbReference type="STRING" id="623744.A0A553QVG0"/>
<sequence length="729" mass="79512">MWIMLDETMAEKQTSEGPESASKGPGSASEGPGSASEGPGSASEGPGSASEGPGSTREPSGLTPAQSEVLERCLHALTHAQSDSHILAALLLITRLCPAGRLDPETLHRIFSAVGLRLPARLLATAFQDNKSSGLPPEELISLGTALLAALSTNESMVSHPQLLSTVPLILKIVENGGKKIEMEDKTSQSVPETKDQPTSDTKDHSTSAAEAFTLDEALSCDCYQVLNAVCVLPQGPEQLFSRGAITSLCRAVLNNQTLSHEKGLPLLGILLGSNMRLKAWDRHASDLLLVLKMMSQNFCEATKEERLEMCSQISLFLPPPGIESQSLLLKDITGGLWLSIQPLIQSKIKQEHLGPVLVLSACLLDLFGWESVGPPKFCCLLVNRACVEVRMGLEEPPGTEISLDLQHTLTACYRIMEAAMEQACSQGLDLNAAQKQTSVSGLSLQQSRQVLRVLEEAFHAEIYHLRQVQEASFNDPFVFATFRSLCVWLAEETSCMRDAVIDLLPFLIQYAKSHFKGGAKQKGLCDWMTKMSISYSAQDGTWSGDSALRYLLPALCHLSAEDEPRRVLLSLDTPALLVEFLSKAWMSLRSQSGKAVLRDPSLETACSALLNFTITEPERVRLRPPSKDCVDPAQRRFFSSVLSFLFSAVQSSVSQNLGIARSVWDEHWEEAGELWRLSVQALTSCVQNQPWISSLLRDEGYTSVSGFDWRPDEQASVEALQGLLGIAH</sequence>
<evidence type="ECO:0000256" key="2">
    <source>
        <dbReference type="ARBA" id="ARBA00018324"/>
    </source>
</evidence>
<evidence type="ECO:0000256" key="1">
    <source>
        <dbReference type="ARBA" id="ARBA00006927"/>
    </source>
</evidence>
<evidence type="ECO:0000256" key="3">
    <source>
        <dbReference type="SAM" id="MobiDB-lite"/>
    </source>
</evidence>
<name>A0A553QVG0_9TELE</name>
<dbReference type="InterPro" id="IPR008709">
    <property type="entry name" value="Neurochondrin"/>
</dbReference>
<dbReference type="GO" id="GO:0031175">
    <property type="term" value="P:neuron projection development"/>
    <property type="evidence" value="ECO:0007669"/>
    <property type="project" value="TreeGrafter"/>
</dbReference>
<feature type="region of interest" description="Disordered" evidence="3">
    <location>
        <begin position="1"/>
        <end position="65"/>
    </location>
</feature>
<protein>
    <recommendedName>
        <fullName evidence="2">Neurochondrin</fullName>
    </recommendedName>
</protein>
<dbReference type="PANTHER" id="PTHR13109">
    <property type="entry name" value="NEUROCHONDRIN"/>
    <property type="match status" value="1"/>
</dbReference>
<comment type="similarity">
    <text evidence="1">Belongs to the neurochondrin family.</text>
</comment>
<evidence type="ECO:0000313" key="5">
    <source>
        <dbReference type="Proteomes" id="UP000316079"/>
    </source>
</evidence>
<comment type="caution">
    <text evidence="4">The sequence shown here is derived from an EMBL/GenBank/DDBJ whole genome shotgun (WGS) entry which is preliminary data.</text>
</comment>
<dbReference type="GO" id="GO:0030425">
    <property type="term" value="C:dendrite"/>
    <property type="evidence" value="ECO:0007669"/>
    <property type="project" value="TreeGrafter"/>
</dbReference>
<feature type="compositionally biased region" description="Basic and acidic residues" evidence="3">
    <location>
        <begin position="182"/>
        <end position="206"/>
    </location>
</feature>
<dbReference type="EMBL" id="SRMA01025505">
    <property type="protein sequence ID" value="TRY93738.1"/>
    <property type="molecule type" value="Genomic_DNA"/>
</dbReference>
<reference evidence="4 5" key="1">
    <citation type="journal article" date="2019" name="Sci. Data">
        <title>Hybrid genome assembly and annotation of Danionella translucida.</title>
        <authorList>
            <person name="Kadobianskyi M."/>
            <person name="Schulze L."/>
            <person name="Schuelke M."/>
            <person name="Judkewitz B."/>
        </authorList>
    </citation>
    <scope>NUCLEOTIDE SEQUENCE [LARGE SCALE GENOMIC DNA]</scope>
    <source>
        <strain evidence="4 5">Bolton</strain>
    </source>
</reference>
<feature type="compositionally biased region" description="Low complexity" evidence="3">
    <location>
        <begin position="15"/>
        <end position="55"/>
    </location>
</feature>
<accession>A0A553QVG0</accession>
<gene>
    <name evidence="4" type="ORF">DNTS_028770</name>
</gene>
<dbReference type="GO" id="GO:0048168">
    <property type="term" value="P:regulation of neuronal synaptic plasticity"/>
    <property type="evidence" value="ECO:0007669"/>
    <property type="project" value="TreeGrafter"/>
</dbReference>